<accession>A0ABD1Z2Y5</accession>
<dbReference type="Proteomes" id="UP001605036">
    <property type="component" value="Unassembled WGS sequence"/>
</dbReference>
<dbReference type="AlphaFoldDB" id="A0ABD1Z2Y5"/>
<name>A0ABD1Z2Y5_9MARC</name>
<evidence type="ECO:0000313" key="2">
    <source>
        <dbReference type="EMBL" id="KAL2642134.1"/>
    </source>
</evidence>
<reference evidence="2 3" key="1">
    <citation type="submission" date="2024-09" db="EMBL/GenBank/DDBJ databases">
        <title>Chromosome-scale assembly of Riccia fluitans.</title>
        <authorList>
            <person name="Paukszto L."/>
            <person name="Sawicki J."/>
            <person name="Karawczyk K."/>
            <person name="Piernik-Szablinska J."/>
            <person name="Szczecinska M."/>
            <person name="Mazdziarz M."/>
        </authorList>
    </citation>
    <scope>NUCLEOTIDE SEQUENCE [LARGE SCALE GENOMIC DNA]</scope>
    <source>
        <strain evidence="2">Rf_01</strain>
        <tissue evidence="2">Aerial parts of the thallus</tissue>
    </source>
</reference>
<comment type="caution">
    <text evidence="2">The sequence shown here is derived from an EMBL/GenBank/DDBJ whole genome shotgun (WGS) entry which is preliminary data.</text>
</comment>
<protein>
    <submittedName>
        <fullName evidence="2">Uncharacterized protein</fullName>
    </submittedName>
</protein>
<evidence type="ECO:0000256" key="1">
    <source>
        <dbReference type="SAM" id="Coils"/>
    </source>
</evidence>
<dbReference type="EMBL" id="JBHFFA010000002">
    <property type="protein sequence ID" value="KAL2642134.1"/>
    <property type="molecule type" value="Genomic_DNA"/>
</dbReference>
<keyword evidence="1" id="KW-0175">Coiled coil</keyword>
<keyword evidence="3" id="KW-1185">Reference proteome</keyword>
<proteinExistence type="predicted"/>
<evidence type="ECO:0000313" key="3">
    <source>
        <dbReference type="Proteomes" id="UP001605036"/>
    </source>
</evidence>
<gene>
    <name evidence="2" type="ORF">R1flu_009721</name>
</gene>
<sequence length="243" mass="27700">MAHASPTLVNARQHWRMLGQHWRLAMLSPMLANLRQCWRCVRHCWRCVRHCWRCVCQCWRIFEGQPQARNYLISFKSNRSHKVKEQNESLEAQVELKGKAKTTAENKSAMLIKGLSQKEARMESIKEELRSNQARAEVLKAERENLLHEIQSLKETNFIREERDTMFATTGEGSAITGKPSPLLAMEMEKWTISASLASAGEASPPLAKLRLHWQSFASVSETSPVLAKASPVFASLAKLRQC</sequence>
<organism evidence="2 3">
    <name type="scientific">Riccia fluitans</name>
    <dbReference type="NCBI Taxonomy" id="41844"/>
    <lineage>
        <taxon>Eukaryota</taxon>
        <taxon>Viridiplantae</taxon>
        <taxon>Streptophyta</taxon>
        <taxon>Embryophyta</taxon>
        <taxon>Marchantiophyta</taxon>
        <taxon>Marchantiopsida</taxon>
        <taxon>Marchantiidae</taxon>
        <taxon>Marchantiales</taxon>
        <taxon>Ricciaceae</taxon>
        <taxon>Riccia</taxon>
    </lineage>
</organism>
<feature type="coiled-coil region" evidence="1">
    <location>
        <begin position="112"/>
        <end position="156"/>
    </location>
</feature>